<evidence type="ECO:0000259" key="1">
    <source>
        <dbReference type="Pfam" id="PF00931"/>
    </source>
</evidence>
<feature type="domain" description="NB-ARC" evidence="1">
    <location>
        <begin position="41"/>
        <end position="77"/>
    </location>
</feature>
<reference evidence="2" key="1">
    <citation type="submission" date="2018-02" db="EMBL/GenBank/DDBJ databases">
        <title>Rhizophora mucronata_Transcriptome.</title>
        <authorList>
            <person name="Meera S.P."/>
            <person name="Sreeshan A."/>
            <person name="Augustine A."/>
        </authorList>
    </citation>
    <scope>NUCLEOTIDE SEQUENCE</scope>
    <source>
        <tissue evidence="2">Leaf</tissue>
    </source>
</reference>
<protein>
    <submittedName>
        <fullName evidence="2">Uncharacterized protein MANES_10G142400</fullName>
    </submittedName>
</protein>
<dbReference type="EMBL" id="GGEC01050375">
    <property type="protein sequence ID" value="MBX30859.1"/>
    <property type="molecule type" value="Transcribed_RNA"/>
</dbReference>
<organism evidence="2">
    <name type="scientific">Rhizophora mucronata</name>
    <name type="common">Asiatic mangrove</name>
    <dbReference type="NCBI Taxonomy" id="61149"/>
    <lineage>
        <taxon>Eukaryota</taxon>
        <taxon>Viridiplantae</taxon>
        <taxon>Streptophyta</taxon>
        <taxon>Embryophyta</taxon>
        <taxon>Tracheophyta</taxon>
        <taxon>Spermatophyta</taxon>
        <taxon>Magnoliopsida</taxon>
        <taxon>eudicotyledons</taxon>
        <taxon>Gunneridae</taxon>
        <taxon>Pentapetalae</taxon>
        <taxon>rosids</taxon>
        <taxon>fabids</taxon>
        <taxon>Malpighiales</taxon>
        <taxon>Rhizophoraceae</taxon>
        <taxon>Rhizophora</taxon>
    </lineage>
</organism>
<dbReference type="Pfam" id="PF00931">
    <property type="entry name" value="NB-ARC"/>
    <property type="match status" value="1"/>
</dbReference>
<dbReference type="Gene3D" id="3.40.50.300">
    <property type="entry name" value="P-loop containing nucleotide triphosphate hydrolases"/>
    <property type="match status" value="1"/>
</dbReference>
<dbReference type="SUPFAM" id="SSF52540">
    <property type="entry name" value="P-loop containing nucleoside triphosphate hydrolases"/>
    <property type="match status" value="1"/>
</dbReference>
<dbReference type="AlphaFoldDB" id="A0A2P2MKU8"/>
<name>A0A2P2MKU8_RHIMU</name>
<proteinExistence type="predicted"/>
<accession>A0A2P2MKU8</accession>
<dbReference type="InterPro" id="IPR027417">
    <property type="entry name" value="P-loop_NTPase"/>
</dbReference>
<dbReference type="GO" id="GO:0043531">
    <property type="term" value="F:ADP binding"/>
    <property type="evidence" value="ECO:0007669"/>
    <property type="project" value="InterPro"/>
</dbReference>
<evidence type="ECO:0000313" key="2">
    <source>
        <dbReference type="EMBL" id="MBX30859.1"/>
    </source>
</evidence>
<dbReference type="InterPro" id="IPR002182">
    <property type="entry name" value="NB-ARC"/>
</dbReference>
<sequence length="91" mass="10458">MRVGTQYDFRQRPVDSSTFVMAKKKEQTHSFVLEIVVAREFDKDAIRQLLLENSKIDITVILIIGMGGIGKTALADEKEKMPFDLKRRVVF</sequence>